<name>A0A085BH49_9FLAO</name>
<dbReference type="STRING" id="421072.SAMN04488097_2078"/>
<dbReference type="eggNOG" id="ENOG502ZCG0">
    <property type="taxonomic scope" value="Bacteria"/>
</dbReference>
<evidence type="ECO:0000313" key="2">
    <source>
        <dbReference type="EMBL" id="KFC21794.1"/>
    </source>
</evidence>
<sequence>MRKIIVSICAVAVLQSCIVTTAAKAVTGVAKLGYKVVKGTVKGVSWAVSKANGKIDKDRIDGTWKIVGVYHGSFEQFSQDQNPESSFNSECIEGYDQIIFNSKRSKYKPVHCNTEKESWEKYDFEFGKNPLTKEKENYLEFNSSNYITIIDINSKTMMLEGSLMPKQAFSGGKLYLLEKIK</sequence>
<comment type="caution">
    <text evidence="2">The sequence shown here is derived from an EMBL/GenBank/DDBJ whole genome shotgun (WGS) entry which is preliminary data.</text>
</comment>
<feature type="chain" id="PRO_5001786978" description="Lipocalin-like domain-containing protein" evidence="1">
    <location>
        <begin position="26"/>
        <end position="181"/>
    </location>
</feature>
<protein>
    <recommendedName>
        <fullName evidence="4">Lipocalin-like domain-containing protein</fullName>
    </recommendedName>
</protein>
<dbReference type="AlphaFoldDB" id="A0A085BH49"/>
<keyword evidence="1" id="KW-0732">Signal</keyword>
<dbReference type="Proteomes" id="UP000028623">
    <property type="component" value="Unassembled WGS sequence"/>
</dbReference>
<dbReference type="RefSeq" id="WP_034976078.1">
    <property type="nucleotide sequence ID" value="NZ_FOFI01000003.1"/>
</dbReference>
<proteinExistence type="predicted"/>
<dbReference type="OrthoDB" id="1267395at2"/>
<reference evidence="2 3" key="1">
    <citation type="submission" date="2014-07" db="EMBL/GenBank/DDBJ databases">
        <title>Epilithonimonas lactis LMG 22401 Genome.</title>
        <authorList>
            <person name="Pipes S.E."/>
            <person name="Stropko S.J."/>
        </authorList>
    </citation>
    <scope>NUCLEOTIDE SEQUENCE [LARGE SCALE GENOMIC DNA]</scope>
    <source>
        <strain evidence="2 3">LMG 24401</strain>
    </source>
</reference>
<dbReference type="EMBL" id="JPLY01000003">
    <property type="protein sequence ID" value="KFC21794.1"/>
    <property type="molecule type" value="Genomic_DNA"/>
</dbReference>
<evidence type="ECO:0000256" key="1">
    <source>
        <dbReference type="SAM" id="SignalP"/>
    </source>
</evidence>
<keyword evidence="3" id="KW-1185">Reference proteome</keyword>
<gene>
    <name evidence="2" type="ORF">IO89_07335</name>
</gene>
<organism evidence="2 3">
    <name type="scientific">Epilithonimonas lactis</name>
    <dbReference type="NCBI Taxonomy" id="421072"/>
    <lineage>
        <taxon>Bacteria</taxon>
        <taxon>Pseudomonadati</taxon>
        <taxon>Bacteroidota</taxon>
        <taxon>Flavobacteriia</taxon>
        <taxon>Flavobacteriales</taxon>
        <taxon>Weeksellaceae</taxon>
        <taxon>Chryseobacterium group</taxon>
        <taxon>Epilithonimonas</taxon>
    </lineage>
</organism>
<feature type="signal peptide" evidence="1">
    <location>
        <begin position="1"/>
        <end position="25"/>
    </location>
</feature>
<dbReference type="PROSITE" id="PS51257">
    <property type="entry name" value="PROKAR_LIPOPROTEIN"/>
    <property type="match status" value="1"/>
</dbReference>
<accession>A0A085BH49</accession>
<evidence type="ECO:0008006" key="4">
    <source>
        <dbReference type="Google" id="ProtNLM"/>
    </source>
</evidence>
<evidence type="ECO:0000313" key="3">
    <source>
        <dbReference type="Proteomes" id="UP000028623"/>
    </source>
</evidence>